<name>A0A9X3S4X5_9ACTN</name>
<keyword evidence="1" id="KW-0472">Membrane</keyword>
<evidence type="ECO:0000259" key="2">
    <source>
        <dbReference type="Pfam" id="PF03703"/>
    </source>
</evidence>
<proteinExistence type="predicted"/>
<keyword evidence="1" id="KW-0812">Transmembrane</keyword>
<feature type="domain" description="YdbS-like PH" evidence="2">
    <location>
        <begin position="63"/>
        <end position="139"/>
    </location>
</feature>
<dbReference type="RefSeq" id="WP_270042777.1">
    <property type="nucleotide sequence ID" value="NZ_JAPDOD010000025.1"/>
</dbReference>
<dbReference type="Proteomes" id="UP001149140">
    <property type="component" value="Unassembled WGS sequence"/>
</dbReference>
<dbReference type="Pfam" id="PF03703">
    <property type="entry name" value="bPH_2"/>
    <property type="match status" value="1"/>
</dbReference>
<organism evidence="3 4">
    <name type="scientific">Solirubrobacter ginsenosidimutans</name>
    <dbReference type="NCBI Taxonomy" id="490573"/>
    <lineage>
        <taxon>Bacteria</taxon>
        <taxon>Bacillati</taxon>
        <taxon>Actinomycetota</taxon>
        <taxon>Thermoleophilia</taxon>
        <taxon>Solirubrobacterales</taxon>
        <taxon>Solirubrobacteraceae</taxon>
        <taxon>Solirubrobacter</taxon>
    </lineage>
</organism>
<evidence type="ECO:0000256" key="1">
    <source>
        <dbReference type="SAM" id="Phobius"/>
    </source>
</evidence>
<protein>
    <submittedName>
        <fullName evidence="3">PH domain-containing protein</fullName>
    </submittedName>
</protein>
<evidence type="ECO:0000313" key="4">
    <source>
        <dbReference type="Proteomes" id="UP001149140"/>
    </source>
</evidence>
<dbReference type="AlphaFoldDB" id="A0A9X3S4X5"/>
<sequence>MSAPSRRLSPVARRVWLLQQVLFWGALTIAGIVVTITAGVGPWFLIPLVVGIAAGIGVPRLRWARWRWDIGDEGIDIQHGTVAIRRTLVPWIRVQHVDTRRGIFEQVFSLSTVVVHTAAGSHTIPLLPAQQADELRTRIAGLARTEDAEPAVEDEQVDVET</sequence>
<gene>
    <name evidence="3" type="ORF">OM076_24875</name>
</gene>
<dbReference type="EMBL" id="JAPDOD010000025">
    <property type="protein sequence ID" value="MDA0163531.1"/>
    <property type="molecule type" value="Genomic_DNA"/>
</dbReference>
<keyword evidence="1" id="KW-1133">Transmembrane helix</keyword>
<feature type="transmembrane region" description="Helical" evidence="1">
    <location>
        <begin position="21"/>
        <end position="38"/>
    </location>
</feature>
<comment type="caution">
    <text evidence="3">The sequence shown here is derived from an EMBL/GenBank/DDBJ whole genome shotgun (WGS) entry which is preliminary data.</text>
</comment>
<reference evidence="3" key="1">
    <citation type="submission" date="2022-10" db="EMBL/GenBank/DDBJ databases">
        <title>The WGS of Solirubrobacter ginsenosidimutans DSM 21036.</title>
        <authorList>
            <person name="Jiang Z."/>
        </authorList>
    </citation>
    <scope>NUCLEOTIDE SEQUENCE</scope>
    <source>
        <strain evidence="3">DSM 21036</strain>
    </source>
</reference>
<keyword evidence="4" id="KW-1185">Reference proteome</keyword>
<dbReference type="PANTHER" id="PTHR34473:SF2">
    <property type="entry name" value="UPF0699 TRANSMEMBRANE PROTEIN YDBT"/>
    <property type="match status" value="1"/>
</dbReference>
<dbReference type="PANTHER" id="PTHR34473">
    <property type="entry name" value="UPF0699 TRANSMEMBRANE PROTEIN YDBS"/>
    <property type="match status" value="1"/>
</dbReference>
<accession>A0A9X3S4X5</accession>
<dbReference type="InterPro" id="IPR005182">
    <property type="entry name" value="YdbS-like_PH"/>
</dbReference>
<evidence type="ECO:0000313" key="3">
    <source>
        <dbReference type="EMBL" id="MDA0163531.1"/>
    </source>
</evidence>